<reference evidence="10 11" key="1">
    <citation type="submission" date="2019-01" db="EMBL/GenBank/DDBJ databases">
        <title>Sphingomonas mucosissima sp. nov. and Sphingomonas desiccabilis sp. nov., from biological soil crusts in the Colorado Plateau, USA.</title>
        <authorList>
            <person name="Zhu D."/>
        </authorList>
    </citation>
    <scope>NUCLEOTIDE SEQUENCE [LARGE SCALE GENOMIC DNA]</scope>
    <source>
        <strain evidence="10 11">CP1D</strain>
    </source>
</reference>
<feature type="domain" description="ComEC/Rec2-related protein" evidence="8">
    <location>
        <begin position="250"/>
        <end position="533"/>
    </location>
</feature>
<feature type="transmembrane region" description="Helical" evidence="7">
    <location>
        <begin position="508"/>
        <end position="529"/>
    </location>
</feature>
<dbReference type="Proteomes" id="UP000292347">
    <property type="component" value="Unassembled WGS sequence"/>
</dbReference>
<feature type="transmembrane region" description="Helical" evidence="7">
    <location>
        <begin position="443"/>
        <end position="462"/>
    </location>
</feature>
<feature type="transmembrane region" description="Helical" evidence="7">
    <location>
        <begin position="333"/>
        <end position="350"/>
    </location>
</feature>
<dbReference type="OrthoDB" id="9790149at2"/>
<feature type="domain" description="DUF4131" evidence="9">
    <location>
        <begin position="63"/>
        <end position="211"/>
    </location>
</feature>
<sequence length="728" mass="76700">MATSAAPAPSTAPPRLQINRRVYFLHVVERWLEAERDQLPLWMPVALGTGIAAWFVLPNVSSWMAFLLGALGVGASGIAFPPAGRLGRIVAGAGLLAALGCALVWWRAERVAAPVLARAGVFAFTARVERVEPLPARELVRLRLAPVGASTLPPLVRVNVPQDAVPAGAGPGAVLRLRARLVPPPPPAVPGAYDFTRVAWFDRVGATGRGFAPIEVLRPAIKAGAGLRNRLTAHIQQRVPGSEGGVAAALVTGDRGAIGEAADEAMRRAGLAHLLSISGLHVTAVVGATMLLLLRVLALVPALALRVRLPLVAASGAALAAIGYTWLSGAEVPTIRSCVAALLVLAALAMGREAITLRLVATGAFLVLLVLPESLSDPSFQLSFAAVTAIVALHEHPRVRRWFQARDEGLPWRLLRNLGSLLLTGVAVEAVLMPIGLFHFHKAGLYGALANIVAIPLTTFVVMPAEALGLLLDLLGLGAPAWWVVEHALSLLLWLARTVAAAPGSVAALPSMPGAAFGLMVAGGLWLALWRTRARLLGLAPFTAGALWALATPAPDLLVTSDGRHLAIRTPEGGMAILRDRAGDYVRDTLGEGGGVEGELPPLAGQANARCTADVCLVDVAASDRVWRVVATRSGYLLPVRDLIAACRDADIVVSERRLPRGCTPRWLRLDRPVLARTGGVAVRFDPPEARRVRAAGDQHPWIAPPTTVPVMDPRPRRGKGGPRRLDS</sequence>
<evidence type="ECO:0000256" key="5">
    <source>
        <dbReference type="ARBA" id="ARBA00023136"/>
    </source>
</evidence>
<accession>A0A4Q2IR84</accession>
<dbReference type="AlphaFoldDB" id="A0A4Q2IR84"/>
<feature type="transmembrane region" description="Helical" evidence="7">
    <location>
        <begin position="89"/>
        <end position="108"/>
    </location>
</feature>
<feature type="transmembrane region" description="Helical" evidence="7">
    <location>
        <begin position="414"/>
        <end position="437"/>
    </location>
</feature>
<feature type="transmembrane region" description="Helical" evidence="7">
    <location>
        <begin position="309"/>
        <end position="327"/>
    </location>
</feature>
<dbReference type="InterPro" id="IPR052159">
    <property type="entry name" value="Competence_DNA_uptake"/>
</dbReference>
<feature type="transmembrane region" description="Helical" evidence="7">
    <location>
        <begin position="274"/>
        <end position="297"/>
    </location>
</feature>
<dbReference type="InterPro" id="IPR004477">
    <property type="entry name" value="ComEC_N"/>
</dbReference>
<dbReference type="InterPro" id="IPR025405">
    <property type="entry name" value="DUF4131"/>
</dbReference>
<evidence type="ECO:0000313" key="10">
    <source>
        <dbReference type="EMBL" id="RXZ32143.1"/>
    </source>
</evidence>
<evidence type="ECO:0000256" key="4">
    <source>
        <dbReference type="ARBA" id="ARBA00022989"/>
    </source>
</evidence>
<dbReference type="GO" id="GO:0005886">
    <property type="term" value="C:plasma membrane"/>
    <property type="evidence" value="ECO:0007669"/>
    <property type="project" value="UniProtKB-SubCell"/>
</dbReference>
<proteinExistence type="predicted"/>
<keyword evidence="5 7" id="KW-0472">Membrane</keyword>
<feature type="region of interest" description="Disordered" evidence="6">
    <location>
        <begin position="694"/>
        <end position="728"/>
    </location>
</feature>
<keyword evidence="4 7" id="KW-1133">Transmembrane helix</keyword>
<feature type="compositionally biased region" description="Basic residues" evidence="6">
    <location>
        <begin position="717"/>
        <end position="728"/>
    </location>
</feature>
<organism evidence="10 11">
    <name type="scientific">Sphingomonas desiccabilis</name>
    <dbReference type="NCBI Taxonomy" id="429134"/>
    <lineage>
        <taxon>Bacteria</taxon>
        <taxon>Pseudomonadati</taxon>
        <taxon>Pseudomonadota</taxon>
        <taxon>Alphaproteobacteria</taxon>
        <taxon>Sphingomonadales</taxon>
        <taxon>Sphingomonadaceae</taxon>
        <taxon>Sphingomonas</taxon>
    </lineage>
</organism>
<comment type="subcellular location">
    <subcellularLocation>
        <location evidence="1">Cell membrane</location>
        <topology evidence="1">Multi-pass membrane protein</topology>
    </subcellularLocation>
</comment>
<evidence type="ECO:0000256" key="6">
    <source>
        <dbReference type="SAM" id="MobiDB-lite"/>
    </source>
</evidence>
<dbReference type="PANTHER" id="PTHR30619:SF1">
    <property type="entry name" value="RECOMBINATION PROTEIN 2"/>
    <property type="match status" value="1"/>
</dbReference>
<evidence type="ECO:0000256" key="1">
    <source>
        <dbReference type="ARBA" id="ARBA00004651"/>
    </source>
</evidence>
<dbReference type="Pfam" id="PF13567">
    <property type="entry name" value="DUF4131"/>
    <property type="match status" value="1"/>
</dbReference>
<dbReference type="EMBL" id="SDPT01000002">
    <property type="protein sequence ID" value="RXZ32143.1"/>
    <property type="molecule type" value="Genomic_DNA"/>
</dbReference>
<dbReference type="PANTHER" id="PTHR30619">
    <property type="entry name" value="DNA INTERNALIZATION/COMPETENCE PROTEIN COMEC/REC2"/>
    <property type="match status" value="1"/>
</dbReference>
<keyword evidence="11" id="KW-1185">Reference proteome</keyword>
<name>A0A4Q2IR84_9SPHN</name>
<evidence type="ECO:0000256" key="3">
    <source>
        <dbReference type="ARBA" id="ARBA00022692"/>
    </source>
</evidence>
<evidence type="ECO:0000259" key="8">
    <source>
        <dbReference type="Pfam" id="PF03772"/>
    </source>
</evidence>
<comment type="caution">
    <text evidence="10">The sequence shown here is derived from an EMBL/GenBank/DDBJ whole genome shotgun (WGS) entry which is preliminary data.</text>
</comment>
<evidence type="ECO:0000256" key="2">
    <source>
        <dbReference type="ARBA" id="ARBA00022475"/>
    </source>
</evidence>
<evidence type="ECO:0000259" key="9">
    <source>
        <dbReference type="Pfam" id="PF13567"/>
    </source>
</evidence>
<evidence type="ECO:0000256" key="7">
    <source>
        <dbReference type="SAM" id="Phobius"/>
    </source>
</evidence>
<keyword evidence="2" id="KW-1003">Cell membrane</keyword>
<dbReference type="NCBIfam" id="TIGR00360">
    <property type="entry name" value="ComEC_N-term"/>
    <property type="match status" value="1"/>
</dbReference>
<protein>
    <submittedName>
        <fullName evidence="10">ComEC/Rec2 family competence protein</fullName>
    </submittedName>
</protein>
<evidence type="ECO:0000313" key="11">
    <source>
        <dbReference type="Proteomes" id="UP000292347"/>
    </source>
</evidence>
<feature type="transmembrane region" description="Helical" evidence="7">
    <location>
        <begin position="355"/>
        <end position="372"/>
    </location>
</feature>
<gene>
    <name evidence="10" type="ORF">EO081_13300</name>
</gene>
<dbReference type="Pfam" id="PF03772">
    <property type="entry name" value="Competence"/>
    <property type="match status" value="1"/>
</dbReference>
<feature type="transmembrane region" description="Helical" evidence="7">
    <location>
        <begin position="474"/>
        <end position="496"/>
    </location>
</feature>
<keyword evidence="3 7" id="KW-0812">Transmembrane</keyword>